<evidence type="ECO:0000313" key="1">
    <source>
        <dbReference type="EMBL" id="JAD61195.1"/>
    </source>
</evidence>
<sequence length="26" mass="3122">MLCSQFDHTLVEPLHLYQPFLLHIII</sequence>
<dbReference type="EMBL" id="GBRH01236700">
    <property type="protein sequence ID" value="JAD61195.1"/>
    <property type="molecule type" value="Transcribed_RNA"/>
</dbReference>
<name>A0A0A9BJ12_ARUDO</name>
<organism evidence="1">
    <name type="scientific">Arundo donax</name>
    <name type="common">Giant reed</name>
    <name type="synonym">Donax arundinaceus</name>
    <dbReference type="NCBI Taxonomy" id="35708"/>
    <lineage>
        <taxon>Eukaryota</taxon>
        <taxon>Viridiplantae</taxon>
        <taxon>Streptophyta</taxon>
        <taxon>Embryophyta</taxon>
        <taxon>Tracheophyta</taxon>
        <taxon>Spermatophyta</taxon>
        <taxon>Magnoliopsida</taxon>
        <taxon>Liliopsida</taxon>
        <taxon>Poales</taxon>
        <taxon>Poaceae</taxon>
        <taxon>PACMAD clade</taxon>
        <taxon>Arundinoideae</taxon>
        <taxon>Arundineae</taxon>
        <taxon>Arundo</taxon>
    </lineage>
</organism>
<protein>
    <submittedName>
        <fullName evidence="1">Uncharacterized protein</fullName>
    </submittedName>
</protein>
<accession>A0A0A9BJ12</accession>
<reference evidence="1" key="2">
    <citation type="journal article" date="2015" name="Data Brief">
        <title>Shoot transcriptome of the giant reed, Arundo donax.</title>
        <authorList>
            <person name="Barrero R.A."/>
            <person name="Guerrero F.D."/>
            <person name="Moolhuijzen P."/>
            <person name="Goolsby J.A."/>
            <person name="Tidwell J."/>
            <person name="Bellgard S.E."/>
            <person name="Bellgard M.I."/>
        </authorList>
    </citation>
    <scope>NUCLEOTIDE SEQUENCE</scope>
    <source>
        <tissue evidence="1">Shoot tissue taken approximately 20 cm above the soil surface</tissue>
    </source>
</reference>
<dbReference type="AlphaFoldDB" id="A0A0A9BJ12"/>
<proteinExistence type="predicted"/>
<reference evidence="1" key="1">
    <citation type="submission" date="2014-09" db="EMBL/GenBank/DDBJ databases">
        <authorList>
            <person name="Magalhaes I.L.F."/>
            <person name="Oliveira U."/>
            <person name="Santos F.R."/>
            <person name="Vidigal T.H.D.A."/>
            <person name="Brescovit A.D."/>
            <person name="Santos A.J."/>
        </authorList>
    </citation>
    <scope>NUCLEOTIDE SEQUENCE</scope>
    <source>
        <tissue evidence="1">Shoot tissue taken approximately 20 cm above the soil surface</tissue>
    </source>
</reference>